<gene>
    <name evidence="1" type="ORF">FNH21_02935</name>
</gene>
<evidence type="ECO:0000313" key="1">
    <source>
        <dbReference type="EMBL" id="MPY09685.1"/>
    </source>
</evidence>
<dbReference type="OrthoDB" id="4947959at2"/>
<dbReference type="RefSeq" id="WP_152812182.1">
    <property type="nucleotide sequence ID" value="NZ_VJXX01000001.1"/>
</dbReference>
<reference evidence="2" key="1">
    <citation type="submission" date="2019-07" db="EMBL/GenBank/DDBJ databases">
        <title>Arthrobacter KR32 sp. nov., isolated from mountain cheese made of cows milk.</title>
        <authorList>
            <person name="Flegler A."/>
        </authorList>
    </citation>
    <scope>NUCLEOTIDE SEQUENCE [LARGE SCALE GENOMIC DNA]</scope>
    <source>
        <strain evidence="2">KR32</strain>
    </source>
</reference>
<keyword evidence="2" id="KW-1185">Reference proteome</keyword>
<protein>
    <submittedName>
        <fullName evidence="1">Uncharacterized protein</fullName>
    </submittedName>
</protein>
<dbReference type="Proteomes" id="UP000326464">
    <property type="component" value="Unassembled WGS sequence"/>
</dbReference>
<proteinExistence type="predicted"/>
<accession>A0A7X1TMP0</accession>
<dbReference type="AlphaFoldDB" id="A0A7X1TMP0"/>
<name>A0A7X1TMP0_9MICC</name>
<evidence type="ECO:0000313" key="2">
    <source>
        <dbReference type="Proteomes" id="UP000326464"/>
    </source>
</evidence>
<organism evidence="1 2">
    <name type="scientific">Arthrobacter bussei</name>
    <dbReference type="NCBI Taxonomy" id="2594179"/>
    <lineage>
        <taxon>Bacteria</taxon>
        <taxon>Bacillati</taxon>
        <taxon>Actinomycetota</taxon>
        <taxon>Actinomycetes</taxon>
        <taxon>Micrococcales</taxon>
        <taxon>Micrococcaceae</taxon>
        <taxon>Arthrobacter</taxon>
    </lineage>
</organism>
<dbReference type="EMBL" id="VJXX01000001">
    <property type="protein sequence ID" value="MPY09685.1"/>
    <property type="molecule type" value="Genomic_DNA"/>
</dbReference>
<sequence>MTQHIATFLQDCTAVTADGSLVPADELEGLYLYWCSTRTDTPLTTEDLITALVAQEGVERLQHNGVDCIEGLVLTGGVMAEFILTCDFTGAWGQPDLWDLAAARDVATAS</sequence>
<comment type="caution">
    <text evidence="1">The sequence shown here is derived from an EMBL/GenBank/DDBJ whole genome shotgun (WGS) entry which is preliminary data.</text>
</comment>